<evidence type="ECO:0000313" key="1">
    <source>
        <dbReference type="EMBL" id="MCI84247.1"/>
    </source>
</evidence>
<feature type="non-terminal residue" evidence="1">
    <location>
        <position position="1"/>
    </location>
</feature>
<sequence>WPPPWSFCRSSLSLMSAIVRHGRHRRLTVVLFDFLLAEKKIWKKQAVRFRDTLWLTERQNDRGL</sequence>
<accession>A0A392V7R5</accession>
<dbReference type="EMBL" id="LXQA011086280">
    <property type="protein sequence ID" value="MCI84247.1"/>
    <property type="molecule type" value="Genomic_DNA"/>
</dbReference>
<name>A0A392V7R5_9FABA</name>
<organism evidence="1 2">
    <name type="scientific">Trifolium medium</name>
    <dbReference type="NCBI Taxonomy" id="97028"/>
    <lineage>
        <taxon>Eukaryota</taxon>
        <taxon>Viridiplantae</taxon>
        <taxon>Streptophyta</taxon>
        <taxon>Embryophyta</taxon>
        <taxon>Tracheophyta</taxon>
        <taxon>Spermatophyta</taxon>
        <taxon>Magnoliopsida</taxon>
        <taxon>eudicotyledons</taxon>
        <taxon>Gunneridae</taxon>
        <taxon>Pentapetalae</taxon>
        <taxon>rosids</taxon>
        <taxon>fabids</taxon>
        <taxon>Fabales</taxon>
        <taxon>Fabaceae</taxon>
        <taxon>Papilionoideae</taxon>
        <taxon>50 kb inversion clade</taxon>
        <taxon>NPAAA clade</taxon>
        <taxon>Hologalegina</taxon>
        <taxon>IRL clade</taxon>
        <taxon>Trifolieae</taxon>
        <taxon>Trifolium</taxon>
    </lineage>
</organism>
<protein>
    <submittedName>
        <fullName evidence="1">Uncharacterized protein</fullName>
    </submittedName>
</protein>
<proteinExistence type="predicted"/>
<evidence type="ECO:0000313" key="2">
    <source>
        <dbReference type="Proteomes" id="UP000265520"/>
    </source>
</evidence>
<reference evidence="1 2" key="1">
    <citation type="journal article" date="2018" name="Front. Plant Sci.">
        <title>Red Clover (Trifolium pratense) and Zigzag Clover (T. medium) - A Picture of Genomic Similarities and Differences.</title>
        <authorList>
            <person name="Dluhosova J."/>
            <person name="Istvanek J."/>
            <person name="Nedelnik J."/>
            <person name="Repkova J."/>
        </authorList>
    </citation>
    <scope>NUCLEOTIDE SEQUENCE [LARGE SCALE GENOMIC DNA]</scope>
    <source>
        <strain evidence="2">cv. 10/8</strain>
        <tissue evidence="1">Leaf</tissue>
    </source>
</reference>
<dbReference type="AlphaFoldDB" id="A0A392V7R5"/>
<dbReference type="Proteomes" id="UP000265520">
    <property type="component" value="Unassembled WGS sequence"/>
</dbReference>
<comment type="caution">
    <text evidence="1">The sequence shown here is derived from an EMBL/GenBank/DDBJ whole genome shotgun (WGS) entry which is preliminary data.</text>
</comment>
<keyword evidence="2" id="KW-1185">Reference proteome</keyword>